<sequence length="263" mass="28667">MKNERVVTCNKKGSIAVVTIQNPPVNTLSLEVVQQLGDVLEEIENDNHIIVVIITGIGEKAFVAGGDIKEFPDWMGKGEKYAEMKSLKLQQPLNQIEHLSKPTIAAINGLALGGGCELALACDLRVIEEQAMIGLPEITLGLFPGAGGTQRLPRLIGEGKAKEMMFTGKPITAKEAKEIGLANYIVSKGKALDKAEEIAEEIGEFSLPALSYMKLAIREGAAVPLRKGLEIEAWYFGRVFQTEDVKEGVKAFIEKRVPHFKNE</sequence>
<gene>
    <name evidence="5" type="ORF">D0U04_13350</name>
    <name evidence="4" type="ORF">DJ93_452</name>
</gene>
<dbReference type="RefSeq" id="WP_042979116.1">
    <property type="nucleotide sequence ID" value="NZ_JMQC01000008.1"/>
</dbReference>
<dbReference type="PANTHER" id="PTHR11941:SF54">
    <property type="entry name" value="ENOYL-COA HYDRATASE, MITOCHONDRIAL"/>
    <property type="match status" value="1"/>
</dbReference>
<dbReference type="FunFam" id="3.90.226.10:FF:000009">
    <property type="entry name" value="Carnitinyl-CoA dehydratase"/>
    <property type="match status" value="1"/>
</dbReference>
<dbReference type="PROSITE" id="PS00166">
    <property type="entry name" value="ENOYL_COA_HYDRATASE"/>
    <property type="match status" value="1"/>
</dbReference>
<name>A0A090YW88_9BACI</name>
<dbReference type="InterPro" id="IPR001753">
    <property type="entry name" value="Enoyl-CoA_hydra/iso"/>
</dbReference>
<dbReference type="InterPro" id="IPR018376">
    <property type="entry name" value="Enoyl-CoA_hyd/isom_CS"/>
</dbReference>
<keyword evidence="4" id="KW-0413">Isomerase</keyword>
<keyword evidence="7" id="KW-1185">Reference proteome</keyword>
<evidence type="ECO:0000256" key="1">
    <source>
        <dbReference type="ARBA" id="ARBA00005254"/>
    </source>
</evidence>
<dbReference type="InterPro" id="IPR014748">
    <property type="entry name" value="Enoyl-CoA_hydra_C"/>
</dbReference>
<dbReference type="Gene3D" id="1.10.12.10">
    <property type="entry name" value="Lyase 2-enoyl-coa Hydratase, Chain A, domain 2"/>
    <property type="match status" value="1"/>
</dbReference>
<evidence type="ECO:0000313" key="7">
    <source>
        <dbReference type="Proteomes" id="UP000264294"/>
    </source>
</evidence>
<dbReference type="Proteomes" id="UP000029389">
    <property type="component" value="Unassembled WGS sequence"/>
</dbReference>
<dbReference type="GO" id="GO:0006635">
    <property type="term" value="P:fatty acid beta-oxidation"/>
    <property type="evidence" value="ECO:0007669"/>
    <property type="project" value="TreeGrafter"/>
</dbReference>
<reference evidence="5 7" key="2">
    <citation type="submission" date="2018-08" db="EMBL/GenBank/DDBJ databases">
        <title>Bacillus clarus sp. nov. strain PS00077A.</title>
        <authorList>
            <person name="Mendez Acevedo M."/>
            <person name="Carroll L."/>
            <person name="Mukherjee M."/>
            <person name="Wiedmann M."/>
            <person name="Kovac J."/>
        </authorList>
    </citation>
    <scope>NUCLEOTIDE SEQUENCE [LARGE SCALE GENOMIC DNA]</scope>
    <source>
        <strain evidence="5 7">PS00077A</strain>
    </source>
</reference>
<dbReference type="Pfam" id="PF00378">
    <property type="entry name" value="ECH_1"/>
    <property type="match status" value="1"/>
</dbReference>
<evidence type="ECO:0000313" key="6">
    <source>
        <dbReference type="Proteomes" id="UP000029389"/>
    </source>
</evidence>
<dbReference type="InterPro" id="IPR029045">
    <property type="entry name" value="ClpP/crotonase-like_dom_sf"/>
</dbReference>
<comment type="similarity">
    <text evidence="1 3">Belongs to the enoyl-CoA hydratase/isomerase family.</text>
</comment>
<dbReference type="FunFam" id="1.10.12.10:FF:000001">
    <property type="entry name" value="Probable enoyl-CoA hydratase, mitochondrial"/>
    <property type="match status" value="1"/>
</dbReference>
<keyword evidence="2" id="KW-0456">Lyase</keyword>
<dbReference type="SUPFAM" id="SSF52096">
    <property type="entry name" value="ClpP/crotonase"/>
    <property type="match status" value="1"/>
</dbReference>
<dbReference type="EMBL" id="JMQC01000008">
    <property type="protein sequence ID" value="KFN02263.1"/>
    <property type="molecule type" value="Genomic_DNA"/>
</dbReference>
<dbReference type="GO" id="GO:0016836">
    <property type="term" value="F:hydro-lyase activity"/>
    <property type="evidence" value="ECO:0007669"/>
    <property type="project" value="UniProtKB-ARBA"/>
</dbReference>
<dbReference type="PANTHER" id="PTHR11941">
    <property type="entry name" value="ENOYL-COA HYDRATASE-RELATED"/>
    <property type="match status" value="1"/>
</dbReference>
<dbReference type="EMBL" id="QVOD01000014">
    <property type="protein sequence ID" value="RFT66434.1"/>
    <property type="molecule type" value="Genomic_DNA"/>
</dbReference>
<dbReference type="PATRIC" id="fig|1405.8.peg.624"/>
<accession>A0A090YW88</accession>
<dbReference type="CDD" id="cd06558">
    <property type="entry name" value="crotonase-like"/>
    <property type="match status" value="1"/>
</dbReference>
<dbReference type="Gene3D" id="3.90.226.10">
    <property type="entry name" value="2-enoyl-CoA Hydratase, Chain A, domain 1"/>
    <property type="match status" value="1"/>
</dbReference>
<evidence type="ECO:0000256" key="3">
    <source>
        <dbReference type="RuleBase" id="RU003707"/>
    </source>
</evidence>
<dbReference type="GO" id="GO:0016853">
    <property type="term" value="F:isomerase activity"/>
    <property type="evidence" value="ECO:0007669"/>
    <property type="project" value="UniProtKB-KW"/>
</dbReference>
<dbReference type="AlphaFoldDB" id="A0A090YW88"/>
<evidence type="ECO:0000313" key="5">
    <source>
        <dbReference type="EMBL" id="RFT66434.1"/>
    </source>
</evidence>
<evidence type="ECO:0000313" key="4">
    <source>
        <dbReference type="EMBL" id="KFN02263.1"/>
    </source>
</evidence>
<reference evidence="4 6" key="1">
    <citation type="submission" date="2014-04" db="EMBL/GenBank/DDBJ databases">
        <authorList>
            <person name="Bishop-Lilly K.A."/>
            <person name="Broomall S.M."/>
            <person name="Chain P.S."/>
            <person name="Chertkov O."/>
            <person name="Coyne S.R."/>
            <person name="Daligault H.E."/>
            <person name="Davenport K.W."/>
            <person name="Erkkila T."/>
            <person name="Frey K.G."/>
            <person name="Gibbons H.S."/>
            <person name="Gu W."/>
            <person name="Jaissle J."/>
            <person name="Johnson S.L."/>
            <person name="Koroleva G.I."/>
            <person name="Ladner J.T."/>
            <person name="Lo C.-C."/>
            <person name="Minogue T.D."/>
            <person name="Munk C."/>
            <person name="Palacios G.F."/>
            <person name="Redden C.L."/>
            <person name="Rosenzweig C.N."/>
            <person name="Scholz M.B."/>
            <person name="Teshima H."/>
            <person name="Xu Y."/>
        </authorList>
    </citation>
    <scope>NUCLEOTIDE SEQUENCE [LARGE SCALE GENOMIC DNA]</scope>
    <source>
        <strain evidence="4 6">BHP</strain>
    </source>
</reference>
<organism evidence="4 6">
    <name type="scientific">Bacillus clarus</name>
    <dbReference type="NCBI Taxonomy" id="2338372"/>
    <lineage>
        <taxon>Bacteria</taxon>
        <taxon>Bacillati</taxon>
        <taxon>Bacillota</taxon>
        <taxon>Bacilli</taxon>
        <taxon>Bacillales</taxon>
        <taxon>Bacillaceae</taxon>
        <taxon>Bacillus</taxon>
        <taxon>Bacillus cereus group</taxon>
    </lineage>
</organism>
<protein>
    <submittedName>
        <fullName evidence="4 5">Enoyl-CoA hydratase</fullName>
    </submittedName>
</protein>
<evidence type="ECO:0000256" key="2">
    <source>
        <dbReference type="ARBA" id="ARBA00023239"/>
    </source>
</evidence>
<dbReference type="Proteomes" id="UP000264294">
    <property type="component" value="Unassembled WGS sequence"/>
</dbReference>
<comment type="caution">
    <text evidence="4">The sequence shown here is derived from an EMBL/GenBank/DDBJ whole genome shotgun (WGS) entry which is preliminary data.</text>
</comment>
<proteinExistence type="inferred from homology"/>